<organism evidence="1 2">
    <name type="scientific">Colletotrichum truncatum</name>
    <name type="common">Anthracnose fungus</name>
    <name type="synonym">Colletotrichum capsici</name>
    <dbReference type="NCBI Taxonomy" id="5467"/>
    <lineage>
        <taxon>Eukaryota</taxon>
        <taxon>Fungi</taxon>
        <taxon>Dikarya</taxon>
        <taxon>Ascomycota</taxon>
        <taxon>Pezizomycotina</taxon>
        <taxon>Sordariomycetes</taxon>
        <taxon>Hypocreomycetidae</taxon>
        <taxon>Glomerellales</taxon>
        <taxon>Glomerellaceae</taxon>
        <taxon>Colletotrichum</taxon>
        <taxon>Colletotrichum truncatum species complex</taxon>
    </lineage>
</organism>
<reference evidence="1 2" key="1">
    <citation type="journal article" date="2020" name="Phytopathology">
        <title>Genome Sequence Resources of Colletotrichum truncatum, C. plurivorum, C. musicola, and C. sojae: Four Species Pathogenic to Soybean (Glycine max).</title>
        <authorList>
            <person name="Rogerio F."/>
            <person name="Boufleur T.R."/>
            <person name="Ciampi-Guillardi M."/>
            <person name="Sukno S.A."/>
            <person name="Thon M.R."/>
            <person name="Massola Junior N.S."/>
            <person name="Baroncelli R."/>
        </authorList>
    </citation>
    <scope>NUCLEOTIDE SEQUENCE [LARGE SCALE GENOMIC DNA]</scope>
    <source>
        <strain evidence="1 2">CMES1059</strain>
    </source>
</reference>
<dbReference type="EMBL" id="VUJX02000002">
    <property type="protein sequence ID" value="KAL0941046.1"/>
    <property type="molecule type" value="Genomic_DNA"/>
</dbReference>
<comment type="caution">
    <text evidence="1">The sequence shown here is derived from an EMBL/GenBank/DDBJ whole genome shotgun (WGS) entry which is preliminary data.</text>
</comment>
<proteinExistence type="predicted"/>
<sequence>MVADCGYQTPDEHNRPSYFAPAADAPSTSSPSVHAPVRRPPFVPHPSYGPVLPPELGSENSNPDGLPDMNGQSPDNLNARMEKSPGNGRVGLQDRIACHKWTWFTMPQATGGMANVIHSLPQQAAWLNGIAVAFFLLNVVLFIINCTLAALRFHFRPGALAHSFNDQTESLFIPSSVSKFAVISINICQFGVPHVGPWLLRIMQILYWSYIAMSVLSSATMYLILWSTLVFPIHTMTPTWVFPAYPLLLTAPFASQLITAASQTDQQQVVLNKTAIALCAVATQGAGCLIAFMISAAFIYRLMTQKLPRDFQRPGVFISIGPFAFTVGGLVQLGNQADKILPHDFLGTDLAVPIVKVFSVMIGLWLWGLSVWFFIVSVGSLWKYVRPERKMPFQMTWWSFVFPNTALVTATTALGNVLQNKGLQIFGCTMAACLIIVWIIVFVTMLRCLYKKELLWPKDTQ</sequence>
<dbReference type="Proteomes" id="UP000805649">
    <property type="component" value="Unassembled WGS sequence"/>
</dbReference>
<protein>
    <submittedName>
        <fullName evidence="1">C4-dicarboxylate transporter malic acid transporter</fullName>
    </submittedName>
</protein>
<keyword evidence="2" id="KW-1185">Reference proteome</keyword>
<evidence type="ECO:0000313" key="2">
    <source>
        <dbReference type="Proteomes" id="UP000805649"/>
    </source>
</evidence>
<gene>
    <name evidence="1" type="ORF">CTRU02_203809</name>
</gene>
<evidence type="ECO:0000313" key="1">
    <source>
        <dbReference type="EMBL" id="KAL0941046.1"/>
    </source>
</evidence>
<accession>A0ACC3ZAD5</accession>
<name>A0ACC3ZAD5_COLTU</name>